<reference evidence="1" key="2">
    <citation type="submission" date="2017-04" db="EMBL/GenBank/DDBJ databases">
        <authorList>
            <person name="Afonso C.L."/>
            <person name="Miller P.J."/>
            <person name="Scott M.A."/>
            <person name="Spackman E."/>
            <person name="Goraichik I."/>
            <person name="Dimitrov K.M."/>
            <person name="Suarez D.L."/>
            <person name="Swayne D.E."/>
        </authorList>
    </citation>
    <scope>NUCLEOTIDE SEQUENCE</scope>
    <source>
        <strain evidence="1">KM45013</strain>
    </source>
</reference>
<accession>A0A1W7ABX5</accession>
<reference evidence="1 3" key="1">
    <citation type="journal article" date="2017" name="Int. J. Syst. Evol. Microbiol.">
        <title>Macrococcus canis sp. nov., a skin bacterium associated with infections in dogs.</title>
        <authorList>
            <person name="Gobeli Brawand S."/>
            <person name="Cotting K."/>
            <person name="Gomez-Sanz E."/>
            <person name="Collaud A."/>
            <person name="Thomann A."/>
            <person name="Brodard I."/>
            <person name="Rodriguez-Campos S."/>
            <person name="Strauss C."/>
            <person name="Perreten V."/>
        </authorList>
    </citation>
    <scope>NUCLEOTIDE SEQUENCE [LARGE SCALE GENOMIC DNA]</scope>
    <source>
        <strain evidence="1 3">KM45013</strain>
    </source>
</reference>
<evidence type="ECO:0000313" key="3">
    <source>
        <dbReference type="Proteomes" id="UP000194154"/>
    </source>
</evidence>
<keyword evidence="3" id="KW-1185">Reference proteome</keyword>
<protein>
    <submittedName>
        <fullName evidence="1">Uncharacterized protein</fullName>
    </submittedName>
</protein>
<dbReference type="EMBL" id="CP021059">
    <property type="protein sequence ID" value="ARQ07089.1"/>
    <property type="molecule type" value="Genomic_DNA"/>
</dbReference>
<organism evidence="1 3">
    <name type="scientific">Macrococcoides canis</name>
    <dbReference type="NCBI Taxonomy" id="1855823"/>
    <lineage>
        <taxon>Bacteria</taxon>
        <taxon>Bacillati</taxon>
        <taxon>Bacillota</taxon>
        <taxon>Bacilli</taxon>
        <taxon>Bacillales</taxon>
        <taxon>Staphylococcaceae</taxon>
        <taxon>Macrococcoides</taxon>
    </lineage>
</organism>
<name>A0A1W7ABX5_9STAP</name>
<proteinExistence type="predicted"/>
<sequence>MTEQEIINRLKCTRLYANHIINYANKNGFSDDWIEGLINDYENKPKNKLKNKKRRLKV</sequence>
<dbReference type="EMBL" id="CP047363">
    <property type="protein sequence ID" value="QIH78273.1"/>
    <property type="molecule type" value="Genomic_DNA"/>
</dbReference>
<dbReference type="STRING" id="1855823.MCCS_14480"/>
<reference evidence="2" key="3">
    <citation type="journal article" date="2020" name="Antimicrob. Agents Chemother.">
        <title>The novel macrolide resistance genes mef(D), msr(F) and msr(H) are present on resistance islands in Macrococcus canis, Macrococcus caseolyticus and Staphylococcus aureus.</title>
        <authorList>
            <person name="Schwendener S."/>
            <person name="Dona V."/>
            <person name="Perreten V."/>
        </authorList>
    </citation>
    <scope>NUCLEOTIDE SEQUENCE</scope>
    <source>
        <strain evidence="2">Epi0076A</strain>
    </source>
</reference>
<dbReference type="RefSeq" id="WP_157891073.1">
    <property type="nucleotide sequence ID" value="NZ_CBCRZA010000002.1"/>
</dbReference>
<dbReference type="KEGG" id="mcak:MCCS_14480"/>
<evidence type="ECO:0000313" key="2">
    <source>
        <dbReference type="EMBL" id="QIH78273.1"/>
    </source>
</evidence>
<gene>
    <name evidence="2" type="ORF">GTN30_06275</name>
    <name evidence="1" type="ORF">MCCS_14480</name>
</gene>
<dbReference type="Proteomes" id="UP000501122">
    <property type="component" value="Chromosome"/>
</dbReference>
<dbReference type="AlphaFoldDB" id="A0A1W7ABX5"/>
<dbReference type="Proteomes" id="UP000194154">
    <property type="component" value="Chromosome"/>
</dbReference>
<evidence type="ECO:0000313" key="1">
    <source>
        <dbReference type="EMBL" id="ARQ07089.1"/>
    </source>
</evidence>
<dbReference type="GeneID" id="43457906"/>